<dbReference type="EMBL" id="AEJM01000001">
    <property type="protein sequence ID" value="EGY35354.1"/>
    <property type="molecule type" value="Genomic_DNA"/>
</dbReference>
<accession>G4A5G4</accession>
<evidence type="ECO:0000313" key="2">
    <source>
        <dbReference type="Proteomes" id="UP000005508"/>
    </source>
</evidence>
<dbReference type="Proteomes" id="UP000005508">
    <property type="component" value="Unassembled WGS sequence"/>
</dbReference>
<reference evidence="1 2" key="1">
    <citation type="submission" date="2010-10" db="EMBL/GenBank/DDBJ databases">
        <authorList>
            <person name="Chen C."/>
            <person name="Kittichotirat W."/>
            <person name="Asikainen S."/>
            <person name="Bumgarner R."/>
        </authorList>
    </citation>
    <scope>NUCLEOTIDE SEQUENCE [LARGE SCALE GENOMIC DNA]</scope>
    <source>
        <strain evidence="1 2">SC1083</strain>
    </source>
</reference>
<name>G4A5G4_AGGAC</name>
<proteinExistence type="predicted"/>
<sequence>MNLYPRRSSTIANGKTIPWRGHSTTLLKTGDVAITFVPTRLSGRTLGADNSTLWGGHSKKRFLK</sequence>
<gene>
    <name evidence="1" type="ORF">SC1083_0049</name>
</gene>
<dbReference type="AlphaFoldDB" id="G4A5G4"/>
<organism evidence="1 2">
    <name type="scientific">Aggregatibacter actinomycetemcomitans serotype e str. SC1083</name>
    <dbReference type="NCBI Taxonomy" id="907488"/>
    <lineage>
        <taxon>Bacteria</taxon>
        <taxon>Pseudomonadati</taxon>
        <taxon>Pseudomonadota</taxon>
        <taxon>Gammaproteobacteria</taxon>
        <taxon>Pasteurellales</taxon>
        <taxon>Pasteurellaceae</taxon>
        <taxon>Aggregatibacter</taxon>
    </lineage>
</organism>
<comment type="caution">
    <text evidence="1">The sequence shown here is derived from an EMBL/GenBank/DDBJ whole genome shotgun (WGS) entry which is preliminary data.</text>
</comment>
<protein>
    <submittedName>
        <fullName evidence="1">Uncharacterized protein</fullName>
    </submittedName>
</protein>
<dbReference type="PATRIC" id="fig|907488.3.peg.47"/>
<evidence type="ECO:0000313" key="1">
    <source>
        <dbReference type="EMBL" id="EGY35354.1"/>
    </source>
</evidence>